<dbReference type="PROSITE" id="PS51679">
    <property type="entry name" value="SAM_MT_C5"/>
    <property type="match status" value="1"/>
</dbReference>
<dbReference type="InterPro" id="IPR018117">
    <property type="entry name" value="C5_DNA_meth_AS"/>
</dbReference>
<dbReference type="GO" id="GO:0003886">
    <property type="term" value="F:DNA (cytosine-5-)-methyltransferase activity"/>
    <property type="evidence" value="ECO:0007669"/>
    <property type="project" value="UniProtKB-EC"/>
</dbReference>
<comment type="caution">
    <text evidence="8">The sequence shown here is derived from an EMBL/GenBank/DDBJ whole genome shotgun (WGS) entry which is preliminary data.</text>
</comment>
<dbReference type="GO" id="GO:0009307">
    <property type="term" value="P:DNA restriction-modification system"/>
    <property type="evidence" value="ECO:0007669"/>
    <property type="project" value="UniProtKB-KW"/>
</dbReference>
<dbReference type="InterPro" id="IPR001525">
    <property type="entry name" value="C5_MeTfrase"/>
</dbReference>
<protein>
    <recommendedName>
        <fullName evidence="7">Cytosine-specific methyltransferase</fullName>
        <ecNumber evidence="7">2.1.1.37</ecNumber>
    </recommendedName>
</protein>
<dbReference type="AlphaFoldDB" id="A0A1F4UAU0"/>
<dbReference type="GO" id="GO:0044027">
    <property type="term" value="P:negative regulation of gene expression via chromosomal CpG island methylation"/>
    <property type="evidence" value="ECO:0007669"/>
    <property type="project" value="TreeGrafter"/>
</dbReference>
<accession>A0A1F4UAU0</accession>
<evidence type="ECO:0000256" key="1">
    <source>
        <dbReference type="ARBA" id="ARBA00022603"/>
    </source>
</evidence>
<evidence type="ECO:0000313" key="8">
    <source>
        <dbReference type="EMBL" id="OGC41997.1"/>
    </source>
</evidence>
<evidence type="ECO:0000256" key="7">
    <source>
        <dbReference type="RuleBase" id="RU000417"/>
    </source>
</evidence>
<dbReference type="EC" id="2.1.1.37" evidence="7"/>
<evidence type="ECO:0000256" key="2">
    <source>
        <dbReference type="ARBA" id="ARBA00022679"/>
    </source>
</evidence>
<dbReference type="PANTHER" id="PTHR10629">
    <property type="entry name" value="CYTOSINE-SPECIFIC METHYLTRANSFERASE"/>
    <property type="match status" value="1"/>
</dbReference>
<reference evidence="8 9" key="1">
    <citation type="journal article" date="2016" name="Nat. Commun.">
        <title>Thousands of microbial genomes shed light on interconnected biogeochemical processes in an aquifer system.</title>
        <authorList>
            <person name="Anantharaman K."/>
            <person name="Brown C.T."/>
            <person name="Hug L.A."/>
            <person name="Sharon I."/>
            <person name="Castelle C.J."/>
            <person name="Probst A.J."/>
            <person name="Thomas B.C."/>
            <person name="Singh A."/>
            <person name="Wilkins M.J."/>
            <person name="Karaoz U."/>
            <person name="Brodie E.L."/>
            <person name="Williams K.H."/>
            <person name="Hubbard S.S."/>
            <person name="Banfield J.F."/>
        </authorList>
    </citation>
    <scope>NUCLEOTIDE SEQUENCE [LARGE SCALE GENOMIC DNA]</scope>
</reference>
<keyword evidence="2 5" id="KW-0808">Transferase</keyword>
<dbReference type="Proteomes" id="UP000177025">
    <property type="component" value="Unassembled WGS sequence"/>
</dbReference>
<dbReference type="GO" id="GO:0003677">
    <property type="term" value="F:DNA binding"/>
    <property type="evidence" value="ECO:0007669"/>
    <property type="project" value="TreeGrafter"/>
</dbReference>
<dbReference type="Gene3D" id="3.90.120.10">
    <property type="entry name" value="DNA Methylase, subunit A, domain 2"/>
    <property type="match status" value="1"/>
</dbReference>
<keyword evidence="1 5" id="KW-0489">Methyltransferase</keyword>
<dbReference type="Gene3D" id="3.40.50.150">
    <property type="entry name" value="Vaccinia Virus protein VP39"/>
    <property type="match status" value="1"/>
</dbReference>
<dbReference type="EMBL" id="MEUM01000087">
    <property type="protein sequence ID" value="OGC41997.1"/>
    <property type="molecule type" value="Genomic_DNA"/>
</dbReference>
<sequence length="372" mass="42269">MREKNLNLRAVDLFAGAGGLSLGFENAGFEVIFAVENDICSAETYRMNRNGRNREVILSDISQINFTDTLKKFRLKRGEIDILLGGPPCQGFSTSNMKTRTADNPKNHLFKEFLRAVKEIYPKWILFENVSGIASFEKGKVIEIINSELSDLGYLCTWDIINSADYGVPQVRKRFFLIGSRMVVKFQFPPPSCGDGKKPYTTVHNAVSDLTLLENGNNIDSLPYRHTGSKLSEYQKEMRKDWNNNYCLNNCVTKNSDLIVSRYKLIPPGGNWQDIPACLMKNYKNKSNCHGGIYKRLKWEEPSIVISNFRKNMLIHPEQDRGLSVREAARLQSFPDWYIFYGGLSSQQQQVADAVPPQLTSKIALSIKEKLS</sequence>
<gene>
    <name evidence="8" type="ORF">A2Y85_06980</name>
</gene>
<feature type="active site" evidence="5">
    <location>
        <position position="89"/>
    </location>
</feature>
<comment type="catalytic activity">
    <reaction evidence="7">
        <text>a 2'-deoxycytidine in DNA + S-adenosyl-L-methionine = a 5-methyl-2'-deoxycytidine in DNA + S-adenosyl-L-homocysteine + H(+)</text>
        <dbReference type="Rhea" id="RHEA:13681"/>
        <dbReference type="Rhea" id="RHEA-COMP:11369"/>
        <dbReference type="Rhea" id="RHEA-COMP:11370"/>
        <dbReference type="ChEBI" id="CHEBI:15378"/>
        <dbReference type="ChEBI" id="CHEBI:57856"/>
        <dbReference type="ChEBI" id="CHEBI:59789"/>
        <dbReference type="ChEBI" id="CHEBI:85452"/>
        <dbReference type="ChEBI" id="CHEBI:85454"/>
        <dbReference type="EC" id="2.1.1.37"/>
    </reaction>
</comment>
<keyword evidence="4" id="KW-0680">Restriction system</keyword>
<dbReference type="PRINTS" id="PR00105">
    <property type="entry name" value="C5METTRFRASE"/>
</dbReference>
<evidence type="ECO:0000256" key="4">
    <source>
        <dbReference type="ARBA" id="ARBA00022747"/>
    </source>
</evidence>
<dbReference type="PROSITE" id="PS00094">
    <property type="entry name" value="C5_MTASE_1"/>
    <property type="match status" value="1"/>
</dbReference>
<dbReference type="NCBIfam" id="TIGR00675">
    <property type="entry name" value="dcm"/>
    <property type="match status" value="1"/>
</dbReference>
<dbReference type="SUPFAM" id="SSF53335">
    <property type="entry name" value="S-adenosyl-L-methionine-dependent methyltransferases"/>
    <property type="match status" value="1"/>
</dbReference>
<evidence type="ECO:0000256" key="6">
    <source>
        <dbReference type="RuleBase" id="RU000416"/>
    </source>
</evidence>
<keyword evidence="3 5" id="KW-0949">S-adenosyl-L-methionine</keyword>
<evidence type="ECO:0000313" key="9">
    <source>
        <dbReference type="Proteomes" id="UP000177025"/>
    </source>
</evidence>
<proteinExistence type="inferred from homology"/>
<organism evidence="8 9">
    <name type="scientific">candidate division WOR-3 bacterium RBG_13_43_14</name>
    <dbReference type="NCBI Taxonomy" id="1802590"/>
    <lineage>
        <taxon>Bacteria</taxon>
        <taxon>Bacteria division WOR-3</taxon>
    </lineage>
</organism>
<dbReference type="InterPro" id="IPR050390">
    <property type="entry name" value="C5-Methyltransferase"/>
</dbReference>
<evidence type="ECO:0000256" key="5">
    <source>
        <dbReference type="PROSITE-ProRule" id="PRU01016"/>
    </source>
</evidence>
<dbReference type="GO" id="GO:0032259">
    <property type="term" value="P:methylation"/>
    <property type="evidence" value="ECO:0007669"/>
    <property type="project" value="UniProtKB-KW"/>
</dbReference>
<dbReference type="InterPro" id="IPR029063">
    <property type="entry name" value="SAM-dependent_MTases_sf"/>
</dbReference>
<evidence type="ECO:0000256" key="3">
    <source>
        <dbReference type="ARBA" id="ARBA00022691"/>
    </source>
</evidence>
<dbReference type="Pfam" id="PF00145">
    <property type="entry name" value="DNA_methylase"/>
    <property type="match status" value="1"/>
</dbReference>
<name>A0A1F4UAU0_UNCW3</name>
<dbReference type="PANTHER" id="PTHR10629:SF52">
    <property type="entry name" value="DNA (CYTOSINE-5)-METHYLTRANSFERASE 1"/>
    <property type="match status" value="1"/>
</dbReference>
<comment type="similarity">
    <text evidence="5 6">Belongs to the class I-like SAM-binding methyltransferase superfamily. C5-methyltransferase family.</text>
</comment>